<gene>
    <name evidence="1" type="ORF">AFUS01_LOCUS12665</name>
</gene>
<dbReference type="AlphaFoldDB" id="A0A8J2P2Z4"/>
<keyword evidence="2" id="KW-1185">Reference proteome</keyword>
<evidence type="ECO:0008006" key="3">
    <source>
        <dbReference type="Google" id="ProtNLM"/>
    </source>
</evidence>
<name>A0A8J2P2Z4_9HEXA</name>
<protein>
    <recommendedName>
        <fullName evidence="3">DUF4806 domain-containing protein</fullName>
    </recommendedName>
</protein>
<reference evidence="1" key="1">
    <citation type="submission" date="2021-06" db="EMBL/GenBank/DDBJ databases">
        <authorList>
            <person name="Hodson N. C."/>
            <person name="Mongue J. A."/>
            <person name="Jaron S. K."/>
        </authorList>
    </citation>
    <scope>NUCLEOTIDE SEQUENCE</scope>
</reference>
<organism evidence="1 2">
    <name type="scientific">Allacma fusca</name>
    <dbReference type="NCBI Taxonomy" id="39272"/>
    <lineage>
        <taxon>Eukaryota</taxon>
        <taxon>Metazoa</taxon>
        <taxon>Ecdysozoa</taxon>
        <taxon>Arthropoda</taxon>
        <taxon>Hexapoda</taxon>
        <taxon>Collembola</taxon>
        <taxon>Symphypleona</taxon>
        <taxon>Sminthuridae</taxon>
        <taxon>Allacma</taxon>
    </lineage>
</organism>
<comment type="caution">
    <text evidence="1">The sequence shown here is derived from an EMBL/GenBank/DDBJ whole genome shotgun (WGS) entry which is preliminary data.</text>
</comment>
<sequence>GKKLQTAIKKKTQPDKTLWKEYEVKIHRSLDDYDYGLILARKAEDTSDLCSEFEDREFGRRPVKTTRNSDFVYSEVIPEGEEKSCASVGSQPQSNSVDQITEPESSLFLQHLDAIQHSHLEDSINSTADESIVTDESENYITEVLFPTSTTVSSSITSNSEIETLKAEVNGLRAFVAEQLASLKDGMREFSQAQNFPSGSRSVSRFDFEPLMNIIPISSEESLESAFEWLKASANASLLRRYFHKIGDTNVGKVTRSILEKLFTRNFAIRVGYKGGGVHKKFSSNIVPFTILLLNPFDAILPSLKL</sequence>
<dbReference type="EMBL" id="CAJVCH010100625">
    <property type="protein sequence ID" value="CAG7723586.1"/>
    <property type="molecule type" value="Genomic_DNA"/>
</dbReference>
<evidence type="ECO:0000313" key="2">
    <source>
        <dbReference type="Proteomes" id="UP000708208"/>
    </source>
</evidence>
<feature type="non-terminal residue" evidence="1">
    <location>
        <position position="1"/>
    </location>
</feature>
<evidence type="ECO:0000313" key="1">
    <source>
        <dbReference type="EMBL" id="CAG7723586.1"/>
    </source>
</evidence>
<dbReference type="Proteomes" id="UP000708208">
    <property type="component" value="Unassembled WGS sequence"/>
</dbReference>
<accession>A0A8J2P2Z4</accession>
<proteinExistence type="predicted"/>